<dbReference type="InterPro" id="IPR000160">
    <property type="entry name" value="GGDEF_dom"/>
</dbReference>
<dbReference type="OrthoDB" id="23692at2"/>
<dbReference type="RefSeq" id="WP_146819542.1">
    <property type="nucleotide sequence ID" value="NZ_BJYK01000005.1"/>
</dbReference>
<dbReference type="EMBL" id="BJYK01000005">
    <property type="protein sequence ID" value="GEN80172.1"/>
    <property type="molecule type" value="Genomic_DNA"/>
</dbReference>
<feature type="transmembrane region" description="Helical" evidence="1">
    <location>
        <begin position="159"/>
        <end position="184"/>
    </location>
</feature>
<feature type="transmembrane region" description="Helical" evidence="1">
    <location>
        <begin position="248"/>
        <end position="266"/>
    </location>
</feature>
<dbReference type="Proteomes" id="UP000321484">
    <property type="component" value="Unassembled WGS sequence"/>
</dbReference>
<dbReference type="Pfam" id="PF00990">
    <property type="entry name" value="GGDEF"/>
    <property type="match status" value="1"/>
</dbReference>
<reference evidence="3 4" key="1">
    <citation type="submission" date="2019-07" db="EMBL/GenBank/DDBJ databases">
        <title>Whole genome shotgun sequence of Actinotalea fermentans NBRC 105374.</title>
        <authorList>
            <person name="Hosoyama A."/>
            <person name="Uohara A."/>
            <person name="Ohji S."/>
            <person name="Ichikawa N."/>
        </authorList>
    </citation>
    <scope>NUCLEOTIDE SEQUENCE [LARGE SCALE GENOMIC DNA]</scope>
    <source>
        <strain evidence="3 4">NBRC 105374</strain>
    </source>
</reference>
<gene>
    <name evidence="3" type="ORF">AFE02nite_19060</name>
</gene>
<feature type="domain" description="GGDEF" evidence="2">
    <location>
        <begin position="347"/>
        <end position="483"/>
    </location>
</feature>
<dbReference type="NCBIfam" id="TIGR00254">
    <property type="entry name" value="GGDEF"/>
    <property type="match status" value="1"/>
</dbReference>
<feature type="transmembrane region" description="Helical" evidence="1">
    <location>
        <begin position="272"/>
        <end position="290"/>
    </location>
</feature>
<dbReference type="Gene3D" id="3.30.70.270">
    <property type="match status" value="1"/>
</dbReference>
<comment type="caution">
    <text evidence="3">The sequence shown here is derived from an EMBL/GenBank/DDBJ whole genome shotgun (WGS) entry which is preliminary data.</text>
</comment>
<dbReference type="AlphaFoldDB" id="A0A511YY91"/>
<dbReference type="PANTHER" id="PTHR46663:SF2">
    <property type="entry name" value="GGDEF DOMAIN-CONTAINING PROTEIN"/>
    <property type="match status" value="1"/>
</dbReference>
<dbReference type="InterPro" id="IPR052163">
    <property type="entry name" value="DGC-Regulatory_Protein"/>
</dbReference>
<organism evidence="3 4">
    <name type="scientific">Actinotalea fermentans</name>
    <dbReference type="NCBI Taxonomy" id="43671"/>
    <lineage>
        <taxon>Bacteria</taxon>
        <taxon>Bacillati</taxon>
        <taxon>Actinomycetota</taxon>
        <taxon>Actinomycetes</taxon>
        <taxon>Micrococcales</taxon>
        <taxon>Cellulomonadaceae</taxon>
        <taxon>Actinotalea</taxon>
    </lineage>
</organism>
<feature type="transmembrane region" description="Helical" evidence="1">
    <location>
        <begin position="13"/>
        <end position="35"/>
    </location>
</feature>
<keyword evidence="1" id="KW-1133">Transmembrane helix</keyword>
<proteinExistence type="predicted"/>
<dbReference type="SUPFAM" id="SSF55073">
    <property type="entry name" value="Nucleotide cyclase"/>
    <property type="match status" value="1"/>
</dbReference>
<feature type="transmembrane region" description="Helical" evidence="1">
    <location>
        <begin position="41"/>
        <end position="60"/>
    </location>
</feature>
<name>A0A511YY91_9CELL</name>
<evidence type="ECO:0000259" key="2">
    <source>
        <dbReference type="PROSITE" id="PS50887"/>
    </source>
</evidence>
<dbReference type="CDD" id="cd01949">
    <property type="entry name" value="GGDEF"/>
    <property type="match status" value="1"/>
</dbReference>
<protein>
    <recommendedName>
        <fullName evidence="2">GGDEF domain-containing protein</fullName>
    </recommendedName>
</protein>
<keyword evidence="4" id="KW-1185">Reference proteome</keyword>
<feature type="transmembrane region" description="Helical" evidence="1">
    <location>
        <begin position="218"/>
        <end position="236"/>
    </location>
</feature>
<dbReference type="SMART" id="SM00267">
    <property type="entry name" value="GGDEF"/>
    <property type="match status" value="1"/>
</dbReference>
<feature type="transmembrane region" description="Helical" evidence="1">
    <location>
        <begin position="128"/>
        <end position="147"/>
    </location>
</feature>
<dbReference type="PANTHER" id="PTHR46663">
    <property type="entry name" value="DIGUANYLATE CYCLASE DGCT-RELATED"/>
    <property type="match status" value="1"/>
</dbReference>
<sequence length="483" mass="50200">MPMGRTHPAARRAVPRATLGAAVGLAALTLVRWLLADRAVGLVLDALLAAAAIIGTLDAAHRARAGRSRLGWRCDTAGLTLWLLAPLAWLSPLPEAAATAGRTGFVLCTGAACWFTAKTPAMSSRVRLVVDGAIAGAALFIIGWHPLFEGTVDAAEGGLAGAAAVALPLGAVAALTLFGTVSITEIPRCRRAMPRLYMAGLATVALSDVLWVRTGHPLWAVGFAFVLLGTRVYRGTSERREVVSTHPGLVYAPYAALVPAIAVILVDYLGDGVPEAVAATAVVTGVLLIVRQQATLVENRHLVERLEATERRLRHQAMHDSLTGLGGRALLHDRLETATAEHRADGTPVAVIFLDLDDFKQINDVHGHAVGDHVLVAIARRLGAALERGTQYARAFRMSGDEFAVLLRGDAARDAAATARTLLAEITAPVEVDGTSVSVGGSAGVAVPGPDVPAEPSALLRAADVAMYGVKHGGKGGVAQAHG</sequence>
<accession>A0A511YY91</accession>
<feature type="transmembrane region" description="Helical" evidence="1">
    <location>
        <begin position="196"/>
        <end position="212"/>
    </location>
</feature>
<dbReference type="InterPro" id="IPR043128">
    <property type="entry name" value="Rev_trsase/Diguanyl_cyclase"/>
</dbReference>
<dbReference type="PROSITE" id="PS50887">
    <property type="entry name" value="GGDEF"/>
    <property type="match status" value="1"/>
</dbReference>
<keyword evidence="1" id="KW-0472">Membrane</keyword>
<keyword evidence="1" id="KW-0812">Transmembrane</keyword>
<evidence type="ECO:0000256" key="1">
    <source>
        <dbReference type="SAM" id="Phobius"/>
    </source>
</evidence>
<dbReference type="InterPro" id="IPR029787">
    <property type="entry name" value="Nucleotide_cyclase"/>
</dbReference>
<evidence type="ECO:0000313" key="4">
    <source>
        <dbReference type="Proteomes" id="UP000321484"/>
    </source>
</evidence>
<evidence type="ECO:0000313" key="3">
    <source>
        <dbReference type="EMBL" id="GEN80172.1"/>
    </source>
</evidence>